<evidence type="ECO:0000313" key="2">
    <source>
        <dbReference type="Proteomes" id="UP001206925"/>
    </source>
</evidence>
<accession>A0AAD5CYK1</accession>
<proteinExistence type="predicted"/>
<protein>
    <submittedName>
        <fullName evidence="1">Uncharacterized protein</fullName>
    </submittedName>
</protein>
<dbReference type="AlphaFoldDB" id="A0AAD5CYK1"/>
<keyword evidence="2" id="KW-1185">Reference proteome</keyword>
<organism evidence="1 2">
    <name type="scientific">Ambrosia artemisiifolia</name>
    <name type="common">Common ragweed</name>
    <dbReference type="NCBI Taxonomy" id="4212"/>
    <lineage>
        <taxon>Eukaryota</taxon>
        <taxon>Viridiplantae</taxon>
        <taxon>Streptophyta</taxon>
        <taxon>Embryophyta</taxon>
        <taxon>Tracheophyta</taxon>
        <taxon>Spermatophyta</taxon>
        <taxon>Magnoliopsida</taxon>
        <taxon>eudicotyledons</taxon>
        <taxon>Gunneridae</taxon>
        <taxon>Pentapetalae</taxon>
        <taxon>asterids</taxon>
        <taxon>campanulids</taxon>
        <taxon>Asterales</taxon>
        <taxon>Asteraceae</taxon>
        <taxon>Asteroideae</taxon>
        <taxon>Heliantheae alliance</taxon>
        <taxon>Heliantheae</taxon>
        <taxon>Ambrosia</taxon>
    </lineage>
</organism>
<dbReference type="EMBL" id="JAMZMK010006172">
    <property type="protein sequence ID" value="KAI7750272.1"/>
    <property type="molecule type" value="Genomic_DNA"/>
</dbReference>
<reference evidence="1" key="1">
    <citation type="submission" date="2022-06" db="EMBL/GenBank/DDBJ databases">
        <title>Uncovering the hologenomic basis of an extraordinary plant invasion.</title>
        <authorList>
            <person name="Bieker V.C."/>
            <person name="Martin M.D."/>
            <person name="Gilbert T."/>
            <person name="Hodgins K."/>
            <person name="Battlay P."/>
            <person name="Petersen B."/>
            <person name="Wilson J."/>
        </authorList>
    </citation>
    <scope>NUCLEOTIDE SEQUENCE</scope>
    <source>
        <strain evidence="1">AA19_3_7</strain>
        <tissue evidence="1">Leaf</tissue>
    </source>
</reference>
<name>A0AAD5CYK1_AMBAR</name>
<evidence type="ECO:0000313" key="1">
    <source>
        <dbReference type="EMBL" id="KAI7750272.1"/>
    </source>
</evidence>
<comment type="caution">
    <text evidence="1">The sequence shown here is derived from an EMBL/GenBank/DDBJ whole genome shotgun (WGS) entry which is preliminary data.</text>
</comment>
<sequence length="264" mass="29587">MPWMFGLLANLIKDFCVVIRQKENLHLFATRKLTERGTKVAAVVSRMGRLIPYCYIDLPTLTEKDKEIAENESAQQQQHMNLMPGSSSYHDLGPQQSFNGLSELQPNNNYCCQDQTPVGAMSVTLTEYNYCKPCTHFKKNCKRYKRTTNMIGTTSGDGDDVDSNRLQVFVASTDFSFVRREREREIVNVSDGGGAVATGYRHVPCFLLFETKSGHGGGCGGQVPVIYQLIPSNVVLYPIEHFFGTATYLVRLKGIEFIPSFTSI</sequence>
<gene>
    <name evidence="1" type="ORF">M8C21_006374</name>
</gene>
<dbReference type="Proteomes" id="UP001206925">
    <property type="component" value="Unassembled WGS sequence"/>
</dbReference>